<name>A0ABW3BN76_9ACTN</name>
<gene>
    <name evidence="2" type="ORF">ACFQZU_22305</name>
</gene>
<organism evidence="2 3">
    <name type="scientific">Streptomonospora algeriensis</name>
    <dbReference type="NCBI Taxonomy" id="995084"/>
    <lineage>
        <taxon>Bacteria</taxon>
        <taxon>Bacillati</taxon>
        <taxon>Actinomycetota</taxon>
        <taxon>Actinomycetes</taxon>
        <taxon>Streptosporangiales</taxon>
        <taxon>Nocardiopsidaceae</taxon>
        <taxon>Streptomonospora</taxon>
    </lineage>
</organism>
<keyword evidence="1" id="KW-0732">Signal</keyword>
<sequence length="109" mass="11620">VRHLLIPTAAAAVLFAVPAHADELQSRLLAGMQAARATAFAFQQTIVVETTGQARRTIVERYGARRPAAVPRPHTAGCFAPSSARSPAKPEIRNTRRVGESGLLGYVFG</sequence>
<accession>A0ABW3BN76</accession>
<proteinExistence type="predicted"/>
<protein>
    <submittedName>
        <fullName evidence="2">Uncharacterized protein</fullName>
    </submittedName>
</protein>
<reference evidence="3" key="1">
    <citation type="journal article" date="2019" name="Int. J. Syst. Evol. Microbiol.">
        <title>The Global Catalogue of Microorganisms (GCM) 10K type strain sequencing project: providing services to taxonomists for standard genome sequencing and annotation.</title>
        <authorList>
            <consortium name="The Broad Institute Genomics Platform"/>
            <consortium name="The Broad Institute Genome Sequencing Center for Infectious Disease"/>
            <person name="Wu L."/>
            <person name="Ma J."/>
        </authorList>
    </citation>
    <scope>NUCLEOTIDE SEQUENCE [LARGE SCALE GENOMIC DNA]</scope>
    <source>
        <strain evidence="3">CCUG 63369</strain>
    </source>
</reference>
<feature type="signal peptide" evidence="1">
    <location>
        <begin position="1"/>
        <end position="21"/>
    </location>
</feature>
<feature type="chain" id="PRO_5045182266" evidence="1">
    <location>
        <begin position="22"/>
        <end position="109"/>
    </location>
</feature>
<dbReference type="EMBL" id="JBHTHR010001294">
    <property type="protein sequence ID" value="MFD0804028.1"/>
    <property type="molecule type" value="Genomic_DNA"/>
</dbReference>
<dbReference type="Proteomes" id="UP001596956">
    <property type="component" value="Unassembled WGS sequence"/>
</dbReference>
<evidence type="ECO:0000256" key="1">
    <source>
        <dbReference type="SAM" id="SignalP"/>
    </source>
</evidence>
<feature type="non-terminal residue" evidence="2">
    <location>
        <position position="1"/>
    </location>
</feature>
<keyword evidence="3" id="KW-1185">Reference proteome</keyword>
<evidence type="ECO:0000313" key="2">
    <source>
        <dbReference type="EMBL" id="MFD0804028.1"/>
    </source>
</evidence>
<comment type="caution">
    <text evidence="2">The sequence shown here is derived from an EMBL/GenBank/DDBJ whole genome shotgun (WGS) entry which is preliminary data.</text>
</comment>
<evidence type="ECO:0000313" key="3">
    <source>
        <dbReference type="Proteomes" id="UP001596956"/>
    </source>
</evidence>